<feature type="domain" description="Outer membrane protein beta-barrel" evidence="2">
    <location>
        <begin position="147"/>
        <end position="278"/>
    </location>
</feature>
<evidence type="ECO:0000256" key="1">
    <source>
        <dbReference type="SAM" id="SignalP"/>
    </source>
</evidence>
<sequence>MKPIVQYSVIALAFLLILPGSVIAQQDTTRRAGKFKEIVSVEEEPHRTRVKFPGGDVEVDEMNDTITKITIGRRRYEVIDRPGHHTRIQMVREPRETFKGHWAGFDLGLTNFFSTPFDSNLPEDGQWMDLNGGKSVSVGMNLLQYSIGLQKERDNFGIVTGLGWTINNYRFDSQNVLIRNDEGITSYRVADRNVEKNKLVTSYLTVPVLLELQLPARSGEKDFFISAGVYGGFRLGSHTKVVYSENGNREKEKGRDDYNINTFKYGVMAKAGYKWLNLFAKCDLTPLIESGRGPEVYPWTVGVTLVHF</sequence>
<name>A0A368UVG9_9BACT</name>
<organism evidence="3 4">
    <name type="scientific">Marinilabilia salmonicolor</name>
    <dbReference type="NCBI Taxonomy" id="989"/>
    <lineage>
        <taxon>Bacteria</taxon>
        <taxon>Pseudomonadati</taxon>
        <taxon>Bacteroidota</taxon>
        <taxon>Bacteroidia</taxon>
        <taxon>Marinilabiliales</taxon>
        <taxon>Marinilabiliaceae</taxon>
        <taxon>Marinilabilia</taxon>
    </lineage>
</organism>
<evidence type="ECO:0000313" key="4">
    <source>
        <dbReference type="Proteomes" id="UP000252733"/>
    </source>
</evidence>
<evidence type="ECO:0000259" key="2">
    <source>
        <dbReference type="Pfam" id="PF13568"/>
    </source>
</evidence>
<dbReference type="AlphaFoldDB" id="A0A368UVG9"/>
<comment type="caution">
    <text evidence="3">The sequence shown here is derived from an EMBL/GenBank/DDBJ whole genome shotgun (WGS) entry which is preliminary data.</text>
</comment>
<gene>
    <name evidence="3" type="ORF">DFO77_11871</name>
</gene>
<dbReference type="RefSeq" id="WP_114437474.1">
    <property type="nucleotide sequence ID" value="NZ_QPIZ01000018.1"/>
</dbReference>
<dbReference type="Proteomes" id="UP000252733">
    <property type="component" value="Unassembled WGS sequence"/>
</dbReference>
<dbReference type="EMBL" id="QPIZ01000018">
    <property type="protein sequence ID" value="RCW31354.1"/>
    <property type="molecule type" value="Genomic_DNA"/>
</dbReference>
<protein>
    <submittedName>
        <fullName evidence="3">Outer membrane protein with beta-barrel domain</fullName>
    </submittedName>
</protein>
<reference evidence="3 4" key="1">
    <citation type="submission" date="2018-07" db="EMBL/GenBank/DDBJ databases">
        <title>Freshwater and sediment microbial communities from various areas in North America, analyzing microbe dynamics in response to fracking.</title>
        <authorList>
            <person name="Lamendella R."/>
        </authorList>
    </citation>
    <scope>NUCLEOTIDE SEQUENCE [LARGE SCALE GENOMIC DNA]</scope>
    <source>
        <strain evidence="3 4">160A</strain>
    </source>
</reference>
<accession>A0A368UVG9</accession>
<feature type="signal peptide" evidence="1">
    <location>
        <begin position="1"/>
        <end position="24"/>
    </location>
</feature>
<keyword evidence="1" id="KW-0732">Signal</keyword>
<feature type="chain" id="PRO_5016934173" evidence="1">
    <location>
        <begin position="25"/>
        <end position="308"/>
    </location>
</feature>
<evidence type="ECO:0000313" key="3">
    <source>
        <dbReference type="EMBL" id="RCW31354.1"/>
    </source>
</evidence>
<dbReference type="InterPro" id="IPR025665">
    <property type="entry name" value="Beta-barrel_OMP_2"/>
</dbReference>
<proteinExistence type="predicted"/>
<keyword evidence="4" id="KW-1185">Reference proteome</keyword>
<dbReference type="Pfam" id="PF13568">
    <property type="entry name" value="OMP_b-brl_2"/>
    <property type="match status" value="1"/>
</dbReference>